<protein>
    <recommendedName>
        <fullName evidence="5">Lipoyl-binding domain-containing protein</fullName>
    </recommendedName>
</protein>
<dbReference type="Pfam" id="PF00364">
    <property type="entry name" value="Biotin_lipoyl"/>
    <property type="match status" value="1"/>
</dbReference>
<feature type="region of interest" description="Disordered" evidence="4">
    <location>
        <begin position="142"/>
        <end position="172"/>
    </location>
</feature>
<reference evidence="6 7" key="1">
    <citation type="journal article" date="2024" name="BMC Biol.">
        <title>Comparative genomics of Ascetosporea gives new insight into the evolutionary basis for animal parasitism in Rhizaria.</title>
        <authorList>
            <person name="Hiltunen Thoren M."/>
            <person name="Onut-Brannstrom I."/>
            <person name="Alfjorden A."/>
            <person name="Peckova H."/>
            <person name="Swords F."/>
            <person name="Hooper C."/>
            <person name="Holzer A.S."/>
            <person name="Bass D."/>
            <person name="Burki F."/>
        </authorList>
    </citation>
    <scope>NUCLEOTIDE SEQUENCE [LARGE SCALE GENOMIC DNA]</scope>
    <source>
        <strain evidence="6">20-A016</strain>
    </source>
</reference>
<accession>A0ABV2AP19</accession>
<evidence type="ECO:0000256" key="3">
    <source>
        <dbReference type="ARBA" id="ARBA00022946"/>
    </source>
</evidence>
<gene>
    <name evidence="6" type="ORF">MHBO_002953</name>
</gene>
<dbReference type="InterPro" id="IPR003016">
    <property type="entry name" value="2-oxoA_DH_lipoyl-BS"/>
</dbReference>
<keyword evidence="2" id="KW-0450">Lipoyl</keyword>
<dbReference type="CDD" id="cd06849">
    <property type="entry name" value="lipoyl_domain"/>
    <property type="match status" value="1"/>
</dbReference>
<dbReference type="Gene3D" id="2.40.50.100">
    <property type="match status" value="1"/>
</dbReference>
<evidence type="ECO:0000256" key="2">
    <source>
        <dbReference type="ARBA" id="ARBA00022823"/>
    </source>
</evidence>
<proteinExistence type="inferred from homology"/>
<dbReference type="PANTHER" id="PTHR43416">
    <property type="entry name" value="DIHYDROLIPOYLLYSINE-RESIDUE SUCCINYLTRANSFERASE COMPONENT OF 2-OXOGLUTARATE DEHYDROGENASE COMPLEX, MITOCHONDRIAL-RELATED"/>
    <property type="match status" value="1"/>
</dbReference>
<dbReference type="EMBL" id="JBDODL010001338">
    <property type="protein sequence ID" value="MES1921420.1"/>
    <property type="molecule type" value="Genomic_DNA"/>
</dbReference>
<feature type="non-terminal residue" evidence="6">
    <location>
        <position position="185"/>
    </location>
</feature>
<keyword evidence="3" id="KW-0809">Transit peptide</keyword>
<sequence>MVRSRIVKNAISFRLLQLNSLRLRQIRFFAKKTVNVPFMGDSITEGKLIEFSKSPGEAVEEDELVAVVETDKTSLEIRSPEKGVIEKFFRKIDENVEVNTPLFEIDTATTTKTSLKTKGTENKTEKQKEIFVKKTEKIKETSKKVEKLTDSPKVEKTEQTKKVGNRNETSIPLSRMRLKIAERLK</sequence>
<evidence type="ECO:0000313" key="7">
    <source>
        <dbReference type="Proteomes" id="UP001439008"/>
    </source>
</evidence>
<comment type="caution">
    <text evidence="6">The sequence shown here is derived from an EMBL/GenBank/DDBJ whole genome shotgun (WGS) entry which is preliminary data.</text>
</comment>
<feature type="compositionally biased region" description="Basic and acidic residues" evidence="4">
    <location>
        <begin position="142"/>
        <end position="161"/>
    </location>
</feature>
<dbReference type="PANTHER" id="PTHR43416:SF5">
    <property type="entry name" value="DIHYDROLIPOYLLYSINE-RESIDUE SUCCINYLTRANSFERASE COMPONENT OF 2-OXOGLUTARATE DEHYDROGENASE COMPLEX, MITOCHONDRIAL"/>
    <property type="match status" value="1"/>
</dbReference>
<dbReference type="PROSITE" id="PS50968">
    <property type="entry name" value="BIOTINYL_LIPOYL"/>
    <property type="match status" value="1"/>
</dbReference>
<evidence type="ECO:0000313" key="6">
    <source>
        <dbReference type="EMBL" id="MES1921420.1"/>
    </source>
</evidence>
<comment type="similarity">
    <text evidence="1">Belongs to the 2-oxoacid dehydrogenase family.</text>
</comment>
<dbReference type="InterPro" id="IPR000089">
    <property type="entry name" value="Biotin_lipoyl"/>
</dbReference>
<dbReference type="InterPro" id="IPR050537">
    <property type="entry name" value="2-oxoacid_dehydrogenase"/>
</dbReference>
<feature type="domain" description="Lipoyl-binding" evidence="5">
    <location>
        <begin position="31"/>
        <end position="106"/>
    </location>
</feature>
<evidence type="ECO:0000259" key="5">
    <source>
        <dbReference type="PROSITE" id="PS50968"/>
    </source>
</evidence>
<name>A0ABV2AP19_9EUKA</name>
<dbReference type="InterPro" id="IPR011053">
    <property type="entry name" value="Single_hybrid_motif"/>
</dbReference>
<dbReference type="PROSITE" id="PS00189">
    <property type="entry name" value="LIPOYL"/>
    <property type="match status" value="1"/>
</dbReference>
<dbReference type="SUPFAM" id="SSF51230">
    <property type="entry name" value="Single hybrid motif"/>
    <property type="match status" value="1"/>
</dbReference>
<dbReference type="Proteomes" id="UP001439008">
    <property type="component" value="Unassembled WGS sequence"/>
</dbReference>
<organism evidence="6 7">
    <name type="scientific">Bonamia ostreae</name>
    <dbReference type="NCBI Taxonomy" id="126728"/>
    <lineage>
        <taxon>Eukaryota</taxon>
        <taxon>Sar</taxon>
        <taxon>Rhizaria</taxon>
        <taxon>Endomyxa</taxon>
        <taxon>Ascetosporea</taxon>
        <taxon>Haplosporida</taxon>
        <taxon>Bonamia</taxon>
    </lineage>
</organism>
<evidence type="ECO:0000256" key="4">
    <source>
        <dbReference type="SAM" id="MobiDB-lite"/>
    </source>
</evidence>
<evidence type="ECO:0000256" key="1">
    <source>
        <dbReference type="ARBA" id="ARBA00007317"/>
    </source>
</evidence>
<keyword evidence="7" id="KW-1185">Reference proteome</keyword>